<dbReference type="AlphaFoldDB" id="A0A392MF05"/>
<dbReference type="EMBL" id="LXQA010009697">
    <property type="protein sequence ID" value="MCH86080.1"/>
    <property type="molecule type" value="Genomic_DNA"/>
</dbReference>
<keyword evidence="2" id="KW-1185">Reference proteome</keyword>
<proteinExistence type="predicted"/>
<organism evidence="1 2">
    <name type="scientific">Trifolium medium</name>
    <dbReference type="NCBI Taxonomy" id="97028"/>
    <lineage>
        <taxon>Eukaryota</taxon>
        <taxon>Viridiplantae</taxon>
        <taxon>Streptophyta</taxon>
        <taxon>Embryophyta</taxon>
        <taxon>Tracheophyta</taxon>
        <taxon>Spermatophyta</taxon>
        <taxon>Magnoliopsida</taxon>
        <taxon>eudicotyledons</taxon>
        <taxon>Gunneridae</taxon>
        <taxon>Pentapetalae</taxon>
        <taxon>rosids</taxon>
        <taxon>fabids</taxon>
        <taxon>Fabales</taxon>
        <taxon>Fabaceae</taxon>
        <taxon>Papilionoideae</taxon>
        <taxon>50 kb inversion clade</taxon>
        <taxon>NPAAA clade</taxon>
        <taxon>Hologalegina</taxon>
        <taxon>IRL clade</taxon>
        <taxon>Trifolieae</taxon>
        <taxon>Trifolium</taxon>
    </lineage>
</organism>
<sequence length="103" mass="11157">MTSDIVSTSPILADPPAFEPLFETASVSIGKPPEAVFPSHFFRDPDHRKVPLWKILLIVEGATMEDSTHCHRSATGRCSSLLLVLSGDLSKDHPTLAVVAFTT</sequence>
<dbReference type="Proteomes" id="UP000265520">
    <property type="component" value="Unassembled WGS sequence"/>
</dbReference>
<reference evidence="1 2" key="1">
    <citation type="journal article" date="2018" name="Front. Plant Sci.">
        <title>Red Clover (Trifolium pratense) and Zigzag Clover (T. medium) - A Picture of Genomic Similarities and Differences.</title>
        <authorList>
            <person name="Dluhosova J."/>
            <person name="Istvanek J."/>
            <person name="Nedelnik J."/>
            <person name="Repkova J."/>
        </authorList>
    </citation>
    <scope>NUCLEOTIDE SEQUENCE [LARGE SCALE GENOMIC DNA]</scope>
    <source>
        <strain evidence="2">cv. 10/8</strain>
        <tissue evidence="1">Leaf</tissue>
    </source>
</reference>
<name>A0A392MF05_9FABA</name>
<protein>
    <submittedName>
        <fullName evidence="1">Uncharacterized protein</fullName>
    </submittedName>
</protein>
<accession>A0A392MF05</accession>
<evidence type="ECO:0000313" key="1">
    <source>
        <dbReference type="EMBL" id="MCH86080.1"/>
    </source>
</evidence>
<gene>
    <name evidence="1" type="ORF">A2U01_0006934</name>
</gene>
<evidence type="ECO:0000313" key="2">
    <source>
        <dbReference type="Proteomes" id="UP000265520"/>
    </source>
</evidence>
<comment type="caution">
    <text evidence="1">The sequence shown here is derived from an EMBL/GenBank/DDBJ whole genome shotgun (WGS) entry which is preliminary data.</text>
</comment>